<dbReference type="InterPro" id="IPR037198">
    <property type="entry name" value="MutL_C_sf"/>
</dbReference>
<dbReference type="SUPFAM" id="SSF55874">
    <property type="entry name" value="ATPase domain of HSP90 chaperone/DNA topoisomerase II/histidine kinase"/>
    <property type="match status" value="1"/>
</dbReference>
<evidence type="ECO:0000256" key="5">
    <source>
        <dbReference type="HAMAP-Rule" id="MF_00149"/>
    </source>
</evidence>
<dbReference type="GO" id="GO:0016887">
    <property type="term" value="F:ATP hydrolysis activity"/>
    <property type="evidence" value="ECO:0007669"/>
    <property type="project" value="InterPro"/>
</dbReference>
<dbReference type="GO" id="GO:0005524">
    <property type="term" value="F:ATP binding"/>
    <property type="evidence" value="ECO:0007669"/>
    <property type="project" value="InterPro"/>
</dbReference>
<dbReference type="Pfam" id="PF13589">
    <property type="entry name" value="HATPase_c_3"/>
    <property type="match status" value="1"/>
</dbReference>
<dbReference type="Gene3D" id="3.30.1540.20">
    <property type="entry name" value="MutL, C-terminal domain, dimerisation subdomain"/>
    <property type="match status" value="1"/>
</dbReference>
<dbReference type="HAMAP" id="MF_00149">
    <property type="entry name" value="DNA_mis_repair"/>
    <property type="match status" value="1"/>
</dbReference>
<dbReference type="GO" id="GO:0140664">
    <property type="term" value="F:ATP-dependent DNA damage sensor activity"/>
    <property type="evidence" value="ECO:0007669"/>
    <property type="project" value="InterPro"/>
</dbReference>
<dbReference type="CDD" id="cd00782">
    <property type="entry name" value="MutL_Trans"/>
    <property type="match status" value="1"/>
</dbReference>
<evidence type="ECO:0000259" key="6">
    <source>
        <dbReference type="SMART" id="SM00853"/>
    </source>
</evidence>
<keyword evidence="8" id="KW-0378">Hydrolase</keyword>
<feature type="domain" description="MutL C-terminal dimerisation" evidence="6">
    <location>
        <begin position="434"/>
        <end position="577"/>
    </location>
</feature>
<dbReference type="Pfam" id="PF01119">
    <property type="entry name" value="DNA_mis_repair"/>
    <property type="match status" value="1"/>
</dbReference>
<comment type="similarity">
    <text evidence="1 5">Belongs to the DNA mismatch repair MutL/HexB family.</text>
</comment>
<evidence type="ECO:0000259" key="7">
    <source>
        <dbReference type="SMART" id="SM01340"/>
    </source>
</evidence>
<dbReference type="GO" id="GO:0006298">
    <property type="term" value="P:mismatch repair"/>
    <property type="evidence" value="ECO:0007669"/>
    <property type="project" value="UniProtKB-UniRule"/>
</dbReference>
<dbReference type="InterPro" id="IPR020568">
    <property type="entry name" value="Ribosomal_Su5_D2-typ_SF"/>
</dbReference>
<dbReference type="FunFam" id="3.30.565.10:FF:000003">
    <property type="entry name" value="DNA mismatch repair endonuclease MutL"/>
    <property type="match status" value="1"/>
</dbReference>
<dbReference type="PANTHER" id="PTHR10073:SF12">
    <property type="entry name" value="DNA MISMATCH REPAIR PROTEIN MLH1"/>
    <property type="match status" value="1"/>
</dbReference>
<evidence type="ECO:0000313" key="8">
    <source>
        <dbReference type="EMBL" id="AVO37757.1"/>
    </source>
</evidence>
<dbReference type="InterPro" id="IPR013507">
    <property type="entry name" value="DNA_mismatch_S5_2-like"/>
</dbReference>
<dbReference type="PROSITE" id="PS00058">
    <property type="entry name" value="DNA_MISMATCH_REPAIR_1"/>
    <property type="match status" value="1"/>
</dbReference>
<dbReference type="InterPro" id="IPR042121">
    <property type="entry name" value="MutL_C_regsub"/>
</dbReference>
<dbReference type="Proteomes" id="UP000237655">
    <property type="component" value="Chromosome"/>
</dbReference>
<evidence type="ECO:0000256" key="1">
    <source>
        <dbReference type="ARBA" id="ARBA00006082"/>
    </source>
</evidence>
<dbReference type="CDD" id="cd16926">
    <property type="entry name" value="HATPase_MutL-MLH-PMS-like"/>
    <property type="match status" value="1"/>
</dbReference>
<dbReference type="InterPro" id="IPR014721">
    <property type="entry name" value="Ribsml_uS5_D2-typ_fold_subgr"/>
</dbReference>
<protein>
    <recommendedName>
        <fullName evidence="2 5">DNA mismatch repair protein MutL</fullName>
    </recommendedName>
</protein>
<dbReference type="RefSeq" id="WP_106472075.1">
    <property type="nucleotide sequence ID" value="NZ_CP027665.1"/>
</dbReference>
<keyword evidence="8" id="KW-0255">Endonuclease</keyword>
<evidence type="ECO:0000256" key="2">
    <source>
        <dbReference type="ARBA" id="ARBA00021975"/>
    </source>
</evidence>
<dbReference type="InterPro" id="IPR038973">
    <property type="entry name" value="MutL/Mlh/Pms-like"/>
</dbReference>
<evidence type="ECO:0000313" key="9">
    <source>
        <dbReference type="Proteomes" id="UP000237655"/>
    </source>
</evidence>
<dbReference type="Gene3D" id="3.30.565.10">
    <property type="entry name" value="Histidine kinase-like ATPase, C-terminal domain"/>
    <property type="match status" value="1"/>
</dbReference>
<dbReference type="AlphaFoldDB" id="A0A2S0MPJ2"/>
<dbReference type="InterPro" id="IPR042120">
    <property type="entry name" value="MutL_C_dimsub"/>
</dbReference>
<dbReference type="InterPro" id="IPR020667">
    <property type="entry name" value="DNA_mismatch_repair_MutL"/>
</dbReference>
<dbReference type="Pfam" id="PF08676">
    <property type="entry name" value="MutL_C"/>
    <property type="match status" value="1"/>
</dbReference>
<keyword evidence="9" id="KW-1185">Reference proteome</keyword>
<feature type="domain" description="DNA mismatch repair protein S5" evidence="7">
    <location>
        <begin position="227"/>
        <end position="345"/>
    </location>
</feature>
<dbReference type="InterPro" id="IPR036890">
    <property type="entry name" value="HATPase_C_sf"/>
</dbReference>
<keyword evidence="4 5" id="KW-0234">DNA repair</keyword>
<dbReference type="EMBL" id="CP027665">
    <property type="protein sequence ID" value="AVO37757.1"/>
    <property type="molecule type" value="Genomic_DNA"/>
</dbReference>
<name>A0A2S0MPJ2_9RHOB</name>
<dbReference type="InterPro" id="IPR014790">
    <property type="entry name" value="MutL_C"/>
</dbReference>
<evidence type="ECO:0000256" key="3">
    <source>
        <dbReference type="ARBA" id="ARBA00022763"/>
    </source>
</evidence>
<dbReference type="Gene3D" id="3.30.1370.100">
    <property type="entry name" value="MutL, C-terminal domain, regulatory subdomain"/>
    <property type="match status" value="1"/>
</dbReference>
<dbReference type="SUPFAM" id="SSF54211">
    <property type="entry name" value="Ribosomal protein S5 domain 2-like"/>
    <property type="match status" value="1"/>
</dbReference>
<dbReference type="GO" id="GO:0030983">
    <property type="term" value="F:mismatched DNA binding"/>
    <property type="evidence" value="ECO:0007669"/>
    <property type="project" value="InterPro"/>
</dbReference>
<evidence type="ECO:0000256" key="4">
    <source>
        <dbReference type="ARBA" id="ARBA00023204"/>
    </source>
</evidence>
<dbReference type="InterPro" id="IPR002099">
    <property type="entry name" value="MutL/Mlh/PMS"/>
</dbReference>
<dbReference type="InterPro" id="IPR014762">
    <property type="entry name" value="DNA_mismatch_repair_CS"/>
</dbReference>
<keyword evidence="3 5" id="KW-0227">DNA damage</keyword>
<sequence length="620" mass="65934">MAYDDPNIGKDRPVIRQLDDAAINRIAAGEVVERPASAVKELVENAIDAGAARIAIEIADGGKTLIRVTDDGCGIAPGDLPLALARHATSKIDGTDLLDIHSFGFRGEALPSLGAVGRLTLTSRAPGHDAAMIRVAGGTIEPVKPAALRAGTVAELRDLFYATPARLKFMRSDRAETQAIADVVKRLAMAEPSVGFTLRDMSGGGSRETFRADAEQGELFDALTARLAGVMGRDFTDNALRIDATRDGLRLYGLAALPTYSRGAAVAQFLFVNGRPVRDRMLTGALRGAYADFLSRDRHPVAALFIDCAPSLVDVNVHPAKSEVRFRDPGTARGLIVSALRHALAGAGHRASTTVSGAALGAMRPEQTSPAGARVYQMDRPSAAARATAWTAQAPGFDEMRSAYSGRVVETPAASDVAHRAEERAAEQLPLGAARGQVHENYIIAQTADGMVIVDQHAAHERLVYEKLKRQMAENGVAAQALLIPEIVDLSDGDRALLLDAAPDLARFGLTVEPFGGGAVAVRETPAVLGEIDAAALIRDILDDLTDLGTAATVQARIEAILSRVACHGSIRSGRRMRAEEMNALLREMETTPHSGQCNHGRPTYVELKLADIERLFGRT</sequence>
<dbReference type="GO" id="GO:0032300">
    <property type="term" value="C:mismatch repair complex"/>
    <property type="evidence" value="ECO:0007669"/>
    <property type="project" value="InterPro"/>
</dbReference>
<dbReference type="GO" id="GO:0004519">
    <property type="term" value="F:endonuclease activity"/>
    <property type="evidence" value="ECO:0007669"/>
    <property type="project" value="UniProtKB-KW"/>
</dbReference>
<dbReference type="SMART" id="SM00853">
    <property type="entry name" value="MutL_C"/>
    <property type="match status" value="1"/>
</dbReference>
<dbReference type="Gene3D" id="3.30.230.10">
    <property type="match status" value="1"/>
</dbReference>
<organism evidence="8 9">
    <name type="scientific">Pukyongiella litopenaei</name>
    <dbReference type="NCBI Taxonomy" id="2605946"/>
    <lineage>
        <taxon>Bacteria</taxon>
        <taxon>Pseudomonadati</taxon>
        <taxon>Pseudomonadota</taxon>
        <taxon>Alphaproteobacteria</taxon>
        <taxon>Rhodobacterales</taxon>
        <taxon>Paracoccaceae</taxon>
        <taxon>Pukyongiella</taxon>
    </lineage>
</organism>
<dbReference type="NCBIfam" id="NF000953">
    <property type="entry name" value="PRK00095.2-4"/>
    <property type="match status" value="1"/>
</dbReference>
<keyword evidence="8" id="KW-0540">Nuclease</keyword>
<dbReference type="SUPFAM" id="SSF118116">
    <property type="entry name" value="DNA mismatch repair protein MutL"/>
    <property type="match status" value="1"/>
</dbReference>
<dbReference type="NCBIfam" id="TIGR00585">
    <property type="entry name" value="mutl"/>
    <property type="match status" value="1"/>
</dbReference>
<reference evidence="9" key="1">
    <citation type="submission" date="2018-03" db="EMBL/GenBank/DDBJ databases">
        <title>Genomic analysis of the strain SH-1 isolated from shrimp intestine.</title>
        <authorList>
            <person name="Kim Y.-S."/>
            <person name="Kim S.-E."/>
            <person name="Kim K.-H."/>
        </authorList>
    </citation>
    <scope>NUCLEOTIDE SEQUENCE [LARGE SCALE GENOMIC DNA]</scope>
    <source>
        <strain evidence="9">SH-1</strain>
    </source>
</reference>
<accession>A0A2S0MPJ2</accession>
<comment type="function">
    <text evidence="5">This protein is involved in the repair of mismatches in DNA. It is required for dam-dependent methyl-directed DNA mismatch repair. May act as a 'molecular matchmaker', a protein that promotes the formation of a stable complex between two or more DNA-binding proteins in an ATP-dependent manner without itself being part of a final effector complex.</text>
</comment>
<dbReference type="KEGG" id="thas:C6Y53_08625"/>
<dbReference type="PANTHER" id="PTHR10073">
    <property type="entry name" value="DNA MISMATCH REPAIR PROTEIN MLH, PMS, MUTL"/>
    <property type="match status" value="1"/>
</dbReference>
<dbReference type="SMART" id="SM01340">
    <property type="entry name" value="DNA_mis_repair"/>
    <property type="match status" value="1"/>
</dbReference>
<gene>
    <name evidence="5 8" type="primary">mutL</name>
    <name evidence="8" type="ORF">C6Y53_08625</name>
</gene>
<proteinExistence type="inferred from homology"/>